<feature type="region of interest" description="Disordered" evidence="9">
    <location>
        <begin position="109"/>
        <end position="132"/>
    </location>
</feature>
<dbReference type="GO" id="GO:0019905">
    <property type="term" value="F:syntaxin binding"/>
    <property type="evidence" value="ECO:0000318"/>
    <property type="project" value="GO_Central"/>
</dbReference>
<dbReference type="CDD" id="cd15884">
    <property type="entry name" value="SNARE_SNAP23C"/>
    <property type="match status" value="1"/>
</dbReference>
<dbReference type="GO" id="GO:0031629">
    <property type="term" value="P:synaptic vesicle fusion to presynaptic active zone membrane"/>
    <property type="evidence" value="ECO:0000318"/>
    <property type="project" value="GO_Central"/>
</dbReference>
<feature type="region of interest" description="Disordered" evidence="9">
    <location>
        <begin position="1"/>
        <end position="24"/>
    </location>
</feature>
<keyword evidence="2" id="KW-0771">Synaptosome</keyword>
<feature type="domain" description="T-SNARE coiled-coil homology" evidence="10">
    <location>
        <begin position="19"/>
        <end position="81"/>
    </location>
</feature>
<dbReference type="SMR" id="B3RKY2"/>
<dbReference type="PANTHER" id="PTHR19305:SF14">
    <property type="entry name" value="SYNAPTOSOMAL-ASSOCIATED PROTEIN-RELATED"/>
    <property type="match status" value="1"/>
</dbReference>
<dbReference type="EMBL" id="DS985241">
    <property type="protein sequence ID" value="EDV28664.1"/>
    <property type="molecule type" value="Genomic_DNA"/>
</dbReference>
<evidence type="ECO:0000256" key="7">
    <source>
        <dbReference type="RuleBase" id="RU003496"/>
    </source>
</evidence>
<dbReference type="Pfam" id="PF00835">
    <property type="entry name" value="SNAP-25"/>
    <property type="match status" value="1"/>
</dbReference>
<dbReference type="OMA" id="GMIQINE"/>
<gene>
    <name evidence="11" type="ORF">TRIADDRAFT_63490</name>
</gene>
<dbReference type="Gene3D" id="1.20.5.110">
    <property type="match status" value="2"/>
</dbReference>
<dbReference type="HOGENOM" id="CLU_096939_0_0_1"/>
<feature type="compositionally biased region" description="Polar residues" evidence="9">
    <location>
        <begin position="116"/>
        <end position="132"/>
    </location>
</feature>
<keyword evidence="3" id="KW-0677">Repeat</keyword>
<feature type="coiled-coil region" evidence="8">
    <location>
        <begin position="50"/>
        <end position="84"/>
    </location>
</feature>
<evidence type="ECO:0000256" key="9">
    <source>
        <dbReference type="SAM" id="MobiDB-lite"/>
    </source>
</evidence>
<proteinExistence type="inferred from homology"/>
<dbReference type="GO" id="GO:0006887">
    <property type="term" value="P:exocytosis"/>
    <property type="evidence" value="ECO:0000318"/>
    <property type="project" value="GO_Central"/>
</dbReference>
<dbReference type="KEGG" id="tad:TRIADDRAFT_63490"/>
<evidence type="ECO:0000256" key="4">
    <source>
        <dbReference type="ARBA" id="ARBA00023018"/>
    </source>
</evidence>
<evidence type="ECO:0000259" key="10">
    <source>
        <dbReference type="PROSITE" id="PS50192"/>
    </source>
</evidence>
<dbReference type="GO" id="GO:0098793">
    <property type="term" value="C:presynapse"/>
    <property type="evidence" value="ECO:0007669"/>
    <property type="project" value="GOC"/>
</dbReference>
<dbReference type="FunFam" id="1.20.5.110:FF:000018">
    <property type="entry name" value="Synaptosomal-associated protein"/>
    <property type="match status" value="1"/>
</dbReference>
<evidence type="ECO:0000256" key="5">
    <source>
        <dbReference type="ARBA" id="ARBA00023054"/>
    </source>
</evidence>
<dbReference type="SUPFAM" id="SSF58038">
    <property type="entry name" value="SNARE fusion complex"/>
    <property type="match status" value="2"/>
</dbReference>
<comment type="similarity">
    <text evidence="1 7">Belongs to the SNAP-25 family.</text>
</comment>
<reference evidence="11 12" key="1">
    <citation type="journal article" date="2008" name="Nature">
        <title>The Trichoplax genome and the nature of placozoans.</title>
        <authorList>
            <person name="Srivastava M."/>
            <person name="Begovic E."/>
            <person name="Chapman J."/>
            <person name="Putnam N.H."/>
            <person name="Hellsten U."/>
            <person name="Kawashima T."/>
            <person name="Kuo A."/>
            <person name="Mitros T."/>
            <person name="Salamov A."/>
            <person name="Carpenter M.L."/>
            <person name="Signorovitch A.Y."/>
            <person name="Moreno M.A."/>
            <person name="Kamm K."/>
            <person name="Grimwood J."/>
            <person name="Schmutz J."/>
            <person name="Shapiro H."/>
            <person name="Grigoriev I.V."/>
            <person name="Buss L.W."/>
            <person name="Schierwater B."/>
            <person name="Dellaporta S.L."/>
            <person name="Rokhsar D.S."/>
        </authorList>
    </citation>
    <scope>NUCLEOTIDE SEQUENCE [LARGE SCALE GENOMIC DNA]</scope>
    <source>
        <strain evidence="11 12">Grell-BS-1999</strain>
    </source>
</reference>
<dbReference type="InterPro" id="IPR000928">
    <property type="entry name" value="SNAP-25_dom"/>
</dbReference>
<organism evidence="11 12">
    <name type="scientific">Trichoplax adhaerens</name>
    <name type="common">Trichoplax reptans</name>
    <dbReference type="NCBI Taxonomy" id="10228"/>
    <lineage>
        <taxon>Eukaryota</taxon>
        <taxon>Metazoa</taxon>
        <taxon>Placozoa</taxon>
        <taxon>Uniplacotomia</taxon>
        <taxon>Trichoplacea</taxon>
        <taxon>Trichoplacidae</taxon>
        <taxon>Trichoplax</taxon>
    </lineage>
</organism>
<dbReference type="PROSITE" id="PS50192">
    <property type="entry name" value="T_SNARE"/>
    <property type="match status" value="2"/>
</dbReference>
<dbReference type="CTD" id="6749872"/>
<dbReference type="InterPro" id="IPR000727">
    <property type="entry name" value="T_SNARE_dom"/>
</dbReference>
<dbReference type="Proteomes" id="UP000009022">
    <property type="component" value="Unassembled WGS sequence"/>
</dbReference>
<accession>B3RKY2</accession>
<dbReference type="GO" id="GO:0031201">
    <property type="term" value="C:SNARE complex"/>
    <property type="evidence" value="ECO:0000318"/>
    <property type="project" value="GO_Central"/>
</dbReference>
<dbReference type="SMART" id="SM00397">
    <property type="entry name" value="t_SNARE"/>
    <property type="match status" value="2"/>
</dbReference>
<protein>
    <recommendedName>
        <fullName evidence="7">Synaptosomal-associated protein</fullName>
    </recommendedName>
</protein>
<dbReference type="GO" id="GO:0043005">
    <property type="term" value="C:neuron projection"/>
    <property type="evidence" value="ECO:0007669"/>
    <property type="project" value="UniProtKB-KW"/>
</dbReference>
<evidence type="ECO:0000256" key="6">
    <source>
        <dbReference type="ARBA" id="ARBA00034102"/>
    </source>
</evidence>
<evidence type="ECO:0000256" key="3">
    <source>
        <dbReference type="ARBA" id="ARBA00022737"/>
    </source>
</evidence>
<dbReference type="PANTHER" id="PTHR19305">
    <property type="entry name" value="SYNAPTOSOMAL ASSOCIATED PROTEIN"/>
    <property type="match status" value="1"/>
</dbReference>
<dbReference type="STRING" id="10228.B3RKY2"/>
<dbReference type="PhylomeDB" id="B3RKY2"/>
<dbReference type="CDD" id="cd15889">
    <property type="entry name" value="SNARE_SNAP25N_23N"/>
    <property type="match status" value="1"/>
</dbReference>
<name>B3RKY2_TRIAD</name>
<dbReference type="GO" id="GO:0005484">
    <property type="term" value="F:SNAP receptor activity"/>
    <property type="evidence" value="ECO:0000318"/>
    <property type="project" value="GO_Central"/>
</dbReference>
<dbReference type="GO" id="GO:0016082">
    <property type="term" value="P:synaptic vesicle priming"/>
    <property type="evidence" value="ECO:0000318"/>
    <property type="project" value="GO_Central"/>
</dbReference>
<keyword evidence="4" id="KW-0770">Synapse</keyword>
<dbReference type="FunFam" id="1.20.5.110:FF:000007">
    <property type="entry name" value="Synaptosomal-associated protein"/>
    <property type="match status" value="1"/>
</dbReference>
<dbReference type="OrthoDB" id="19261at2759"/>
<keyword evidence="12" id="KW-1185">Reference proteome</keyword>
<evidence type="ECO:0000256" key="8">
    <source>
        <dbReference type="SAM" id="Coils"/>
    </source>
</evidence>
<dbReference type="eggNOG" id="KOG3065">
    <property type="taxonomic scope" value="Eukaryota"/>
</dbReference>
<dbReference type="RefSeq" id="XP_002107866.1">
    <property type="nucleotide sequence ID" value="XM_002107830.1"/>
</dbReference>
<dbReference type="FunCoup" id="B3RKY2">
    <property type="interactions" value="1403"/>
</dbReference>
<feature type="domain" description="T-SNARE coiled-coil homology" evidence="10">
    <location>
        <begin position="142"/>
        <end position="204"/>
    </location>
</feature>
<dbReference type="GeneID" id="6749872"/>
<sequence length="208" mass="23733">MDTDTDMRRELEGMQEKANRVTDESLESTRRMVALTEETQEVGMRTLVMLDEQGEQLDRIEEGMEQINADMREAEKNLTGLEKCCGLCVCPWKKARNFEKNKTYKDTWGEREDGPIQNQPAPIFTNTGTSQDRGYINKITNDAREDEMDENLSQVAGMIGNLKSMAQDMGNELDTQNKQIGRIENKATMNSSRIDEANVRATNILRNQ</sequence>
<comment type="subcellular location">
    <subcellularLocation>
        <location evidence="6">Synapse</location>
        <location evidence="6">Synaptosome</location>
    </subcellularLocation>
</comment>
<evidence type="ECO:0000313" key="12">
    <source>
        <dbReference type="Proteomes" id="UP000009022"/>
    </source>
</evidence>
<dbReference type="GO" id="GO:0005886">
    <property type="term" value="C:plasma membrane"/>
    <property type="evidence" value="ECO:0000318"/>
    <property type="project" value="GO_Central"/>
</dbReference>
<dbReference type="AlphaFoldDB" id="B3RKY2"/>
<dbReference type="InParanoid" id="B3RKY2"/>
<evidence type="ECO:0000313" key="11">
    <source>
        <dbReference type="EMBL" id="EDV28664.1"/>
    </source>
</evidence>
<evidence type="ECO:0000256" key="1">
    <source>
        <dbReference type="ARBA" id="ARBA00009480"/>
    </source>
</evidence>
<evidence type="ECO:0000256" key="2">
    <source>
        <dbReference type="ARBA" id="ARBA00022599"/>
    </source>
</evidence>
<keyword evidence="5 8" id="KW-0175">Coiled coil</keyword>